<feature type="compositionally biased region" description="Polar residues" evidence="8">
    <location>
        <begin position="239"/>
        <end position="250"/>
    </location>
</feature>
<evidence type="ECO:0000256" key="1">
    <source>
        <dbReference type="ARBA" id="ARBA00004418"/>
    </source>
</evidence>
<dbReference type="STRING" id="1763535.LPB072_11380"/>
<reference evidence="11 12" key="1">
    <citation type="submission" date="2016-10" db="EMBL/GenBank/DDBJ databases">
        <title>Hydorgenophaga sp. LPB0072 isolated from gastropod.</title>
        <authorList>
            <person name="Kim E."/>
            <person name="Yi H."/>
        </authorList>
    </citation>
    <scope>NUCLEOTIDE SEQUENCE [LARGE SCALE GENOMIC DNA]</scope>
    <source>
        <strain evidence="11 12">LPB0072</strain>
    </source>
</reference>
<dbReference type="SUPFAM" id="SSF52833">
    <property type="entry name" value="Thioredoxin-like"/>
    <property type="match status" value="1"/>
</dbReference>
<dbReference type="InterPro" id="IPR051470">
    <property type="entry name" value="Thiol:disulfide_interchange"/>
</dbReference>
<dbReference type="Pfam" id="PF13098">
    <property type="entry name" value="Thioredoxin_2"/>
    <property type="match status" value="1"/>
</dbReference>
<comment type="subcellular location">
    <subcellularLocation>
        <location evidence="1 7">Periplasm</location>
    </subcellularLocation>
</comment>
<evidence type="ECO:0000259" key="10">
    <source>
        <dbReference type="Pfam" id="PF13098"/>
    </source>
</evidence>
<evidence type="ECO:0000313" key="12">
    <source>
        <dbReference type="Proteomes" id="UP000185680"/>
    </source>
</evidence>
<dbReference type="KEGG" id="hyl:LPB072_11380"/>
<accession>A0A1D8NWA4</accession>
<dbReference type="GO" id="GO:0042597">
    <property type="term" value="C:periplasmic space"/>
    <property type="evidence" value="ECO:0007669"/>
    <property type="project" value="UniProtKB-SubCell"/>
</dbReference>
<name>A0A1D8NWA4_9BURK</name>
<dbReference type="OrthoDB" id="12976at2"/>
<dbReference type="CDD" id="cd03020">
    <property type="entry name" value="DsbA_DsbC_DsbG"/>
    <property type="match status" value="1"/>
</dbReference>
<organism evidence="11 12">
    <name type="scientific">Hydrogenophaga crassostreae</name>
    <dbReference type="NCBI Taxonomy" id="1763535"/>
    <lineage>
        <taxon>Bacteria</taxon>
        <taxon>Pseudomonadati</taxon>
        <taxon>Pseudomonadota</taxon>
        <taxon>Betaproteobacteria</taxon>
        <taxon>Burkholderiales</taxon>
        <taxon>Comamonadaceae</taxon>
        <taxon>Hydrogenophaga</taxon>
    </lineage>
</organism>
<evidence type="ECO:0000256" key="4">
    <source>
        <dbReference type="ARBA" id="ARBA00022764"/>
    </source>
</evidence>
<keyword evidence="5" id="KW-1015">Disulfide bond</keyword>
<dbReference type="EMBL" id="CP017476">
    <property type="protein sequence ID" value="AOW13365.1"/>
    <property type="molecule type" value="Genomic_DNA"/>
</dbReference>
<proteinExistence type="inferred from homology"/>
<dbReference type="RefSeq" id="WP_066089664.1">
    <property type="nucleotide sequence ID" value="NZ_CP017476.1"/>
</dbReference>
<evidence type="ECO:0000256" key="6">
    <source>
        <dbReference type="ARBA" id="ARBA00023284"/>
    </source>
</evidence>
<dbReference type="Proteomes" id="UP000185680">
    <property type="component" value="Chromosome"/>
</dbReference>
<feature type="signal peptide" evidence="7">
    <location>
        <begin position="1"/>
        <end position="20"/>
    </location>
</feature>
<comment type="function">
    <text evidence="7">Required for disulfide bond formation in some periplasmic proteins. Acts by transferring its disulfide bond to other proteins and is reduced in the process.</text>
</comment>
<keyword evidence="6 7" id="KW-0676">Redox-active center</keyword>
<dbReference type="InterPro" id="IPR036249">
    <property type="entry name" value="Thioredoxin-like_sf"/>
</dbReference>
<keyword evidence="4 7" id="KW-0574">Periplasm</keyword>
<dbReference type="Pfam" id="PF10411">
    <property type="entry name" value="DsbC_N"/>
    <property type="match status" value="1"/>
</dbReference>
<dbReference type="InterPro" id="IPR018950">
    <property type="entry name" value="DiS-bond_isomerase_DsbC/G_N"/>
</dbReference>
<keyword evidence="3 7" id="KW-0732">Signal</keyword>
<evidence type="ECO:0000256" key="5">
    <source>
        <dbReference type="ARBA" id="ARBA00023157"/>
    </source>
</evidence>
<dbReference type="PANTHER" id="PTHR35272:SF3">
    <property type="entry name" value="THIOL:DISULFIDE INTERCHANGE PROTEIN DSBC"/>
    <property type="match status" value="1"/>
</dbReference>
<feature type="chain" id="PRO_5010000964" description="Thiol:disulfide interchange protein" evidence="7">
    <location>
        <begin position="21"/>
        <end position="250"/>
    </location>
</feature>
<dbReference type="Gene3D" id="3.40.30.10">
    <property type="entry name" value="Glutaredoxin"/>
    <property type="match status" value="1"/>
</dbReference>
<dbReference type="InterPro" id="IPR012336">
    <property type="entry name" value="Thioredoxin-like_fold"/>
</dbReference>
<dbReference type="InterPro" id="IPR009094">
    <property type="entry name" value="DiS-bond_isomerase_DsbC/G_N_sf"/>
</dbReference>
<feature type="region of interest" description="Disordered" evidence="8">
    <location>
        <begin position="230"/>
        <end position="250"/>
    </location>
</feature>
<protein>
    <recommendedName>
        <fullName evidence="7">Thiol:disulfide interchange protein</fullName>
    </recommendedName>
</protein>
<feature type="domain" description="Disulphide bond isomerase DsbC/G N-terminal" evidence="9">
    <location>
        <begin position="17"/>
        <end position="84"/>
    </location>
</feature>
<evidence type="ECO:0000256" key="3">
    <source>
        <dbReference type="ARBA" id="ARBA00022729"/>
    </source>
</evidence>
<evidence type="ECO:0000256" key="2">
    <source>
        <dbReference type="ARBA" id="ARBA00009813"/>
    </source>
</evidence>
<dbReference type="Gene3D" id="3.10.450.70">
    <property type="entry name" value="Disulphide bond isomerase, DsbC/G, N-terminal"/>
    <property type="match status" value="1"/>
</dbReference>
<dbReference type="PANTHER" id="PTHR35272">
    <property type="entry name" value="THIOL:DISULFIDE INTERCHANGE PROTEIN DSBC-RELATED"/>
    <property type="match status" value="1"/>
</dbReference>
<sequence>MKRIWLTLMFAASLASAVHADDAAVRATLQKVFPGKPVQDIQKTPVSGVVEAAVAGQVFYVTEDGRFILGGPLFDVAADRNLTDARLDKLNAIPFDSLNLDWSITLVKGNGERRIAIFEDPDCPYCKALEETLRSVDNLTIHVFLYPIDQLHPQAAAKSRAVWCAPDRATAWEEIMHNGTVPAGPADCATPIADIAALAARHRINGTPTTILSDGSRLVGALPRAKLEQALQKAAARSPMNSQPKNKVGK</sequence>
<evidence type="ECO:0000256" key="7">
    <source>
        <dbReference type="RuleBase" id="RU364038"/>
    </source>
</evidence>
<gene>
    <name evidence="11" type="ORF">LPB072_11380</name>
</gene>
<comment type="similarity">
    <text evidence="2 7">Belongs to the thioredoxin family. DsbC subfamily.</text>
</comment>
<dbReference type="InterPro" id="IPR033954">
    <property type="entry name" value="DiS-bond_Isoase_DsbC/G"/>
</dbReference>
<evidence type="ECO:0000256" key="8">
    <source>
        <dbReference type="SAM" id="MobiDB-lite"/>
    </source>
</evidence>
<evidence type="ECO:0000313" key="11">
    <source>
        <dbReference type="EMBL" id="AOW13365.1"/>
    </source>
</evidence>
<dbReference type="SUPFAM" id="SSF54423">
    <property type="entry name" value="DsbC/DsbG N-terminal domain-like"/>
    <property type="match status" value="1"/>
</dbReference>
<dbReference type="AlphaFoldDB" id="A0A1D8NWA4"/>
<feature type="domain" description="Thioredoxin-like fold" evidence="10">
    <location>
        <begin position="107"/>
        <end position="231"/>
    </location>
</feature>
<evidence type="ECO:0000259" key="9">
    <source>
        <dbReference type="Pfam" id="PF10411"/>
    </source>
</evidence>